<keyword evidence="3" id="KW-1185">Reference proteome</keyword>
<evidence type="ECO:0000313" key="2">
    <source>
        <dbReference type="EMBL" id="TWT52475.1"/>
    </source>
</evidence>
<comment type="caution">
    <text evidence="2">The sequence shown here is derived from an EMBL/GenBank/DDBJ whole genome shotgun (WGS) entry which is preliminary data.</text>
</comment>
<evidence type="ECO:0000313" key="3">
    <source>
        <dbReference type="Proteomes" id="UP000316598"/>
    </source>
</evidence>
<organism evidence="2 3">
    <name type="scientific">Rubripirellula amarantea</name>
    <dbReference type="NCBI Taxonomy" id="2527999"/>
    <lineage>
        <taxon>Bacteria</taxon>
        <taxon>Pseudomonadati</taxon>
        <taxon>Planctomycetota</taxon>
        <taxon>Planctomycetia</taxon>
        <taxon>Pirellulales</taxon>
        <taxon>Pirellulaceae</taxon>
        <taxon>Rubripirellula</taxon>
    </lineage>
</organism>
<evidence type="ECO:0000256" key="1">
    <source>
        <dbReference type="ARBA" id="ARBA00022729"/>
    </source>
</evidence>
<reference evidence="2 3" key="1">
    <citation type="submission" date="2019-02" db="EMBL/GenBank/DDBJ databases">
        <title>Deep-cultivation of Planctomycetes and their phenomic and genomic characterization uncovers novel biology.</title>
        <authorList>
            <person name="Wiegand S."/>
            <person name="Jogler M."/>
            <person name="Boedeker C."/>
            <person name="Pinto D."/>
            <person name="Vollmers J."/>
            <person name="Rivas-Marin E."/>
            <person name="Kohn T."/>
            <person name="Peeters S.H."/>
            <person name="Heuer A."/>
            <person name="Rast P."/>
            <person name="Oberbeckmann S."/>
            <person name="Bunk B."/>
            <person name="Jeske O."/>
            <person name="Meyerdierks A."/>
            <person name="Storesund J.E."/>
            <person name="Kallscheuer N."/>
            <person name="Luecker S."/>
            <person name="Lage O.M."/>
            <person name="Pohl T."/>
            <person name="Merkel B.J."/>
            <person name="Hornburger P."/>
            <person name="Mueller R.-W."/>
            <person name="Bruemmer F."/>
            <person name="Labrenz M."/>
            <person name="Spormann A.M."/>
            <person name="Op Den Camp H."/>
            <person name="Overmann J."/>
            <person name="Amann R."/>
            <person name="Jetten M.S.M."/>
            <person name="Mascher T."/>
            <person name="Medema M.H."/>
            <person name="Devos D.P."/>
            <person name="Kaster A.-K."/>
            <person name="Ovreas L."/>
            <person name="Rohde M."/>
            <person name="Galperin M.Y."/>
            <person name="Jogler C."/>
        </authorList>
    </citation>
    <scope>NUCLEOTIDE SEQUENCE [LARGE SCALE GENOMIC DNA]</scope>
    <source>
        <strain evidence="2 3">Pla22</strain>
    </source>
</reference>
<dbReference type="OrthoDB" id="270827at2"/>
<dbReference type="AlphaFoldDB" id="A0A5C5WQC7"/>
<dbReference type="SUPFAM" id="SSF53474">
    <property type="entry name" value="alpha/beta-Hydrolases"/>
    <property type="match status" value="1"/>
</dbReference>
<dbReference type="InterPro" id="IPR050955">
    <property type="entry name" value="Plant_Biomass_Hydrol_Est"/>
</dbReference>
<dbReference type="Gene3D" id="3.40.50.1820">
    <property type="entry name" value="alpha/beta hydrolase"/>
    <property type="match status" value="1"/>
</dbReference>
<keyword evidence="2" id="KW-0378">Hydrolase</keyword>
<dbReference type="PANTHER" id="PTHR43037">
    <property type="entry name" value="UNNAMED PRODUCT-RELATED"/>
    <property type="match status" value="1"/>
</dbReference>
<proteinExistence type="predicted"/>
<sequence length="291" mass="32659">MLGYVAWMVRLEFASTSKFLAMTRFNPVSWHVNESKYVGAAPKESKSVGNHVGRQPSVFMNPGTRSRRQVFTPLHYTPSYKYPLIVWLHSNGHNERQVNDVMPHISLRNFLALGVQGNRAVDSGGTRFDWHESPGGIGIAHDSVAIAIDEIRDRYSVHPQRIVLAGYGAGGTMALRLAMRSPGQFAAAVSLGGRMPQGAIRDFQGLRQRRLPMLWQWARDNAQYTDDNLKHDFKLAMTIGSSVEVRQYPGPDEMDTVVMSDLNDWIMRRVVLEEASPSEYVDTIPVPYSAN</sequence>
<name>A0A5C5WQC7_9BACT</name>
<dbReference type="EMBL" id="SJPI01000001">
    <property type="protein sequence ID" value="TWT52475.1"/>
    <property type="molecule type" value="Genomic_DNA"/>
</dbReference>
<dbReference type="GO" id="GO:0016787">
    <property type="term" value="F:hydrolase activity"/>
    <property type="evidence" value="ECO:0007669"/>
    <property type="project" value="UniProtKB-KW"/>
</dbReference>
<accession>A0A5C5WQC7</accession>
<dbReference type="InterPro" id="IPR029058">
    <property type="entry name" value="AB_hydrolase_fold"/>
</dbReference>
<dbReference type="Proteomes" id="UP000316598">
    <property type="component" value="Unassembled WGS sequence"/>
</dbReference>
<gene>
    <name evidence="2" type="ORF">Pla22_00990</name>
</gene>
<dbReference type="PANTHER" id="PTHR43037:SF1">
    <property type="entry name" value="BLL1128 PROTEIN"/>
    <property type="match status" value="1"/>
</dbReference>
<protein>
    <submittedName>
        <fullName evidence="2">Alpha/beta hydrolase family protein</fullName>
    </submittedName>
</protein>
<keyword evidence="1" id="KW-0732">Signal</keyword>